<gene>
    <name evidence="3" type="ORF">Mal4_30000</name>
</gene>
<keyword evidence="4" id="KW-1185">Reference proteome</keyword>
<evidence type="ECO:0000256" key="1">
    <source>
        <dbReference type="SAM" id="Phobius"/>
    </source>
</evidence>
<feature type="transmembrane region" description="Helical" evidence="1">
    <location>
        <begin position="20"/>
        <end position="37"/>
    </location>
</feature>
<dbReference type="AlphaFoldDB" id="A0A517Z851"/>
<sequence length="125" mass="13053">MSRQPHRSTVRGVGQLVVDVALLLPVFVILTCGLVEFSRAVAVHQAMQETVNDASATDDLRVSDVDLERSVRASAADTLGVETDQVNIDSDGSVVTVALQAETISEGPVSFLAGTSISARTASGQ</sequence>
<name>A0A517Z851_9PLAN</name>
<proteinExistence type="predicted"/>
<dbReference type="EMBL" id="CP036275">
    <property type="protein sequence ID" value="QDU38670.1"/>
    <property type="molecule type" value="Genomic_DNA"/>
</dbReference>
<feature type="domain" description="TadE-like" evidence="2">
    <location>
        <begin position="14"/>
        <end position="54"/>
    </location>
</feature>
<keyword evidence="1" id="KW-0812">Transmembrane</keyword>
<dbReference type="InterPro" id="IPR012495">
    <property type="entry name" value="TadE-like_dom"/>
</dbReference>
<keyword evidence="1" id="KW-0472">Membrane</keyword>
<dbReference type="KEGG" id="mri:Mal4_30000"/>
<keyword evidence="1" id="KW-1133">Transmembrane helix</keyword>
<organism evidence="3 4">
    <name type="scientific">Maioricimonas rarisocia</name>
    <dbReference type="NCBI Taxonomy" id="2528026"/>
    <lineage>
        <taxon>Bacteria</taxon>
        <taxon>Pseudomonadati</taxon>
        <taxon>Planctomycetota</taxon>
        <taxon>Planctomycetia</taxon>
        <taxon>Planctomycetales</taxon>
        <taxon>Planctomycetaceae</taxon>
        <taxon>Maioricimonas</taxon>
    </lineage>
</organism>
<accession>A0A517Z851</accession>
<dbReference type="Proteomes" id="UP000320496">
    <property type="component" value="Chromosome"/>
</dbReference>
<protein>
    <submittedName>
        <fullName evidence="3">TadE-like protein</fullName>
    </submittedName>
</protein>
<evidence type="ECO:0000259" key="2">
    <source>
        <dbReference type="Pfam" id="PF07811"/>
    </source>
</evidence>
<evidence type="ECO:0000313" key="4">
    <source>
        <dbReference type="Proteomes" id="UP000320496"/>
    </source>
</evidence>
<dbReference type="RefSeq" id="WP_197443478.1">
    <property type="nucleotide sequence ID" value="NZ_CP036275.1"/>
</dbReference>
<evidence type="ECO:0000313" key="3">
    <source>
        <dbReference type="EMBL" id="QDU38670.1"/>
    </source>
</evidence>
<dbReference type="Pfam" id="PF07811">
    <property type="entry name" value="TadE"/>
    <property type="match status" value="1"/>
</dbReference>
<reference evidence="3 4" key="1">
    <citation type="submission" date="2019-02" db="EMBL/GenBank/DDBJ databases">
        <title>Deep-cultivation of Planctomycetes and their phenomic and genomic characterization uncovers novel biology.</title>
        <authorList>
            <person name="Wiegand S."/>
            <person name="Jogler M."/>
            <person name="Boedeker C."/>
            <person name="Pinto D."/>
            <person name="Vollmers J."/>
            <person name="Rivas-Marin E."/>
            <person name="Kohn T."/>
            <person name="Peeters S.H."/>
            <person name="Heuer A."/>
            <person name="Rast P."/>
            <person name="Oberbeckmann S."/>
            <person name="Bunk B."/>
            <person name="Jeske O."/>
            <person name="Meyerdierks A."/>
            <person name="Storesund J.E."/>
            <person name="Kallscheuer N."/>
            <person name="Luecker S."/>
            <person name="Lage O.M."/>
            <person name="Pohl T."/>
            <person name="Merkel B.J."/>
            <person name="Hornburger P."/>
            <person name="Mueller R.-W."/>
            <person name="Bruemmer F."/>
            <person name="Labrenz M."/>
            <person name="Spormann A.M."/>
            <person name="Op den Camp H."/>
            <person name="Overmann J."/>
            <person name="Amann R."/>
            <person name="Jetten M.S.M."/>
            <person name="Mascher T."/>
            <person name="Medema M.H."/>
            <person name="Devos D.P."/>
            <person name="Kaster A.-K."/>
            <person name="Ovreas L."/>
            <person name="Rohde M."/>
            <person name="Galperin M.Y."/>
            <person name="Jogler C."/>
        </authorList>
    </citation>
    <scope>NUCLEOTIDE SEQUENCE [LARGE SCALE GENOMIC DNA]</scope>
    <source>
        <strain evidence="3 4">Mal4</strain>
    </source>
</reference>